<dbReference type="AlphaFoldDB" id="A0A371J3Z5"/>
<dbReference type="InterPro" id="IPR007730">
    <property type="entry name" value="SPOR-like_dom"/>
</dbReference>
<keyword evidence="11" id="KW-1185">Reference proteome</keyword>
<dbReference type="GO" id="GO:0030435">
    <property type="term" value="P:sporulation resulting in formation of a cellular spore"/>
    <property type="evidence" value="ECO:0007669"/>
    <property type="project" value="UniProtKB-KW"/>
</dbReference>
<dbReference type="GO" id="GO:0008745">
    <property type="term" value="F:N-acetylmuramoyl-L-alanine amidase activity"/>
    <property type="evidence" value="ECO:0007669"/>
    <property type="project" value="UniProtKB-EC"/>
</dbReference>
<evidence type="ECO:0000259" key="9">
    <source>
        <dbReference type="PROSITE" id="PS51724"/>
    </source>
</evidence>
<dbReference type="InterPro" id="IPR036505">
    <property type="entry name" value="Amidase/PGRP_sf"/>
</dbReference>
<dbReference type="InterPro" id="IPR051206">
    <property type="entry name" value="NAMLAA_amidase_2"/>
</dbReference>
<dbReference type="CDD" id="cd06583">
    <property type="entry name" value="PGRP"/>
    <property type="match status" value="1"/>
</dbReference>
<dbReference type="PANTHER" id="PTHR30417:SF11">
    <property type="entry name" value="N-ACETYLMURAMOYL-L-ALANINE AMIDASE XLYA"/>
    <property type="match status" value="1"/>
</dbReference>
<keyword evidence="6" id="KW-0178">Competence</keyword>
<keyword evidence="7" id="KW-0961">Cell wall biogenesis/degradation</keyword>
<gene>
    <name evidence="10" type="ORF">CHL78_009280</name>
</gene>
<comment type="caution">
    <text evidence="10">The sequence shown here is derived from an EMBL/GenBank/DDBJ whole genome shotgun (WGS) entry which is preliminary data.</text>
</comment>
<sequence length="612" mass="69120">MKFIKKIFASVLTIGMVISSNISAYADFDLEDGRNHIIDIEQTQEQGDAPMPYVFNSYEKNATFYLYNNVNIKMYNTPSTSSQVVGELEPQMLVATKRKGNYFYIDTYAGYKWIYKDDNVQLREIENMNNEQFTTSTTLNLHSKPFDIFKTEVQIPVGTYSIKNKAGDWFYIDNGNVSGWFYTENGKFPNSVSTMDKTNILGVPLKVKLAKISNNVRPANPMKPKYITIHNTANTGKGANASAHANLLYNNSINGGSYTSWHFTADDKEIYQSLPMNEIGYHAGDGSGPGNRSSIGIEICENSDGNYMAAEENGAKLAAQLLHELNLPVSSLRMHKDFSGKNCPAKILGRDNGWNSFVSKVQKYYNDLVPDTNKYYIDMFSFPGEQSVLDAKNALGKATGWYLEHKKISLDNTQYRIVTGEFGSEEQARNAVSELQRIGGWWSKYEPTGSPGKFRVVTGTFTGEEQVKSALQKIQSKTGWWVKYESVGDANVNYSTTPIYRIVTGEFNNLEMAKKAVQDLSDTMGWWSKYEPTSNPGKYRVVTGGFMGEASVKNAMNTINSKFGWWTRAEETGEFVYNYRLVTGDFNSKSQAYEKSDWIKNNYGWYNQVKVR</sequence>
<dbReference type="RefSeq" id="WP_094366144.1">
    <property type="nucleotide sequence ID" value="NZ_NOJY02000013.1"/>
</dbReference>
<dbReference type="InterPro" id="IPR002502">
    <property type="entry name" value="Amidase_domain"/>
</dbReference>
<comment type="similarity">
    <text evidence="2">Belongs to the N-acetylmuramoyl-L-alanine amidase 2 family.</text>
</comment>
<evidence type="ECO:0000313" key="11">
    <source>
        <dbReference type="Proteomes" id="UP000215694"/>
    </source>
</evidence>
<evidence type="ECO:0000256" key="4">
    <source>
        <dbReference type="ARBA" id="ARBA00022801"/>
    </source>
</evidence>
<evidence type="ECO:0000256" key="7">
    <source>
        <dbReference type="ARBA" id="ARBA00023316"/>
    </source>
</evidence>
<evidence type="ECO:0000313" key="10">
    <source>
        <dbReference type="EMBL" id="RDY27398.1"/>
    </source>
</evidence>
<evidence type="ECO:0000256" key="1">
    <source>
        <dbReference type="ARBA" id="ARBA00001561"/>
    </source>
</evidence>
<dbReference type="GO" id="GO:0009254">
    <property type="term" value="P:peptidoglycan turnover"/>
    <property type="evidence" value="ECO:0007669"/>
    <property type="project" value="TreeGrafter"/>
</dbReference>
<evidence type="ECO:0000256" key="5">
    <source>
        <dbReference type="ARBA" id="ARBA00022969"/>
    </source>
</evidence>
<dbReference type="OrthoDB" id="9794294at2"/>
<proteinExistence type="inferred from homology"/>
<dbReference type="InterPro" id="IPR036680">
    <property type="entry name" value="SPOR-like_sf"/>
</dbReference>
<dbReference type="GO" id="GO:0009253">
    <property type="term" value="P:peptidoglycan catabolic process"/>
    <property type="evidence" value="ECO:0007669"/>
    <property type="project" value="InterPro"/>
</dbReference>
<protein>
    <recommendedName>
        <fullName evidence="3">N-acetylmuramoyl-L-alanine amidase</fullName>
        <ecNumber evidence="3">3.5.1.28</ecNumber>
    </recommendedName>
</protein>
<evidence type="ECO:0000256" key="6">
    <source>
        <dbReference type="ARBA" id="ARBA00023287"/>
    </source>
</evidence>
<keyword evidence="8" id="KW-0732">Signal</keyword>
<dbReference type="Pfam" id="PF01510">
    <property type="entry name" value="Amidase_2"/>
    <property type="match status" value="1"/>
</dbReference>
<dbReference type="SUPFAM" id="SSF110997">
    <property type="entry name" value="Sporulation related repeat"/>
    <property type="match status" value="1"/>
</dbReference>
<comment type="catalytic activity">
    <reaction evidence="1">
        <text>Hydrolyzes the link between N-acetylmuramoyl residues and L-amino acid residues in certain cell-wall glycopeptides.</text>
        <dbReference type="EC" id="3.5.1.28"/>
    </reaction>
</comment>
<dbReference type="Pfam" id="PF05036">
    <property type="entry name" value="SPOR"/>
    <property type="match status" value="1"/>
</dbReference>
<evidence type="ECO:0000256" key="3">
    <source>
        <dbReference type="ARBA" id="ARBA00011901"/>
    </source>
</evidence>
<keyword evidence="5" id="KW-0749">Sporulation</keyword>
<dbReference type="EMBL" id="NOJY02000013">
    <property type="protein sequence ID" value="RDY27398.1"/>
    <property type="molecule type" value="Genomic_DNA"/>
</dbReference>
<dbReference type="EC" id="3.5.1.28" evidence="3"/>
<dbReference type="SUPFAM" id="SSF55846">
    <property type="entry name" value="N-acetylmuramoyl-L-alanine amidase-like"/>
    <property type="match status" value="1"/>
</dbReference>
<reference evidence="10 11" key="1">
    <citation type="journal article" date="2017" name="Genome Announc.">
        <title>Draft Genome Sequence of Romboutsia weinsteinii sp. nov. Strain CCRI-19649(T) Isolated from Surface Water.</title>
        <authorList>
            <person name="Maheux A.F."/>
            <person name="Boudreau D.K."/>
            <person name="Berube E."/>
            <person name="Boissinot M."/>
            <person name="Cantin P."/>
            <person name="Raymond F."/>
            <person name="Corbeil J."/>
            <person name="Omar R.F."/>
            <person name="Bergeron M.G."/>
        </authorList>
    </citation>
    <scope>NUCLEOTIDE SEQUENCE [LARGE SCALE GENOMIC DNA]</scope>
    <source>
        <strain evidence="10 11">CCRI-19649</strain>
    </source>
</reference>
<feature type="domain" description="SPOR" evidence="9">
    <location>
        <begin position="409"/>
        <end position="487"/>
    </location>
</feature>
<dbReference type="Proteomes" id="UP000215694">
    <property type="component" value="Unassembled WGS sequence"/>
</dbReference>
<feature type="chain" id="PRO_5039078825" description="N-acetylmuramoyl-L-alanine amidase" evidence="8">
    <location>
        <begin position="25"/>
        <end position="612"/>
    </location>
</feature>
<dbReference type="PROSITE" id="PS51724">
    <property type="entry name" value="SPOR"/>
    <property type="match status" value="2"/>
</dbReference>
<feature type="domain" description="SPOR" evidence="9">
    <location>
        <begin position="533"/>
        <end position="612"/>
    </location>
</feature>
<dbReference type="GO" id="GO:0042834">
    <property type="term" value="F:peptidoglycan binding"/>
    <property type="evidence" value="ECO:0007669"/>
    <property type="project" value="InterPro"/>
</dbReference>
<name>A0A371J3Z5_9FIRM</name>
<dbReference type="SMART" id="SM00644">
    <property type="entry name" value="Ami_2"/>
    <property type="match status" value="1"/>
</dbReference>
<dbReference type="GO" id="GO:0071555">
    <property type="term" value="P:cell wall organization"/>
    <property type="evidence" value="ECO:0007669"/>
    <property type="project" value="UniProtKB-KW"/>
</dbReference>
<dbReference type="GO" id="GO:0030420">
    <property type="term" value="P:establishment of competence for transformation"/>
    <property type="evidence" value="ECO:0007669"/>
    <property type="project" value="UniProtKB-KW"/>
</dbReference>
<dbReference type="Gene3D" id="3.40.80.10">
    <property type="entry name" value="Peptidoglycan recognition protein-like"/>
    <property type="match status" value="1"/>
</dbReference>
<organism evidence="10 11">
    <name type="scientific">Romboutsia weinsteinii</name>
    <dbReference type="NCBI Taxonomy" id="2020949"/>
    <lineage>
        <taxon>Bacteria</taxon>
        <taxon>Bacillati</taxon>
        <taxon>Bacillota</taxon>
        <taxon>Clostridia</taxon>
        <taxon>Peptostreptococcales</taxon>
        <taxon>Peptostreptococcaceae</taxon>
        <taxon>Romboutsia</taxon>
    </lineage>
</organism>
<accession>A0A371J3Z5</accession>
<evidence type="ECO:0000256" key="2">
    <source>
        <dbReference type="ARBA" id="ARBA00007553"/>
    </source>
</evidence>
<dbReference type="PANTHER" id="PTHR30417">
    <property type="entry name" value="N-ACETYLMURAMOYL-L-ALANINE AMIDASE AMID"/>
    <property type="match status" value="1"/>
</dbReference>
<feature type="signal peptide" evidence="8">
    <location>
        <begin position="1"/>
        <end position="24"/>
    </location>
</feature>
<evidence type="ECO:0000256" key="8">
    <source>
        <dbReference type="SAM" id="SignalP"/>
    </source>
</evidence>
<keyword evidence="4" id="KW-0378">Hydrolase</keyword>